<proteinExistence type="predicted"/>
<evidence type="ECO:0000313" key="2">
    <source>
        <dbReference type="EMBL" id="KAF6040354.1"/>
    </source>
</evidence>
<evidence type="ECO:0000256" key="1">
    <source>
        <dbReference type="SAM" id="MobiDB-lite"/>
    </source>
</evidence>
<dbReference type="Proteomes" id="UP000593567">
    <property type="component" value="Unassembled WGS sequence"/>
</dbReference>
<organism evidence="2 3">
    <name type="scientific">Bugula neritina</name>
    <name type="common">Brown bryozoan</name>
    <name type="synonym">Sertularia neritina</name>
    <dbReference type="NCBI Taxonomy" id="10212"/>
    <lineage>
        <taxon>Eukaryota</taxon>
        <taxon>Metazoa</taxon>
        <taxon>Spiralia</taxon>
        <taxon>Lophotrochozoa</taxon>
        <taxon>Bryozoa</taxon>
        <taxon>Gymnolaemata</taxon>
        <taxon>Cheilostomatida</taxon>
        <taxon>Flustrina</taxon>
        <taxon>Buguloidea</taxon>
        <taxon>Bugulidae</taxon>
        <taxon>Bugula</taxon>
    </lineage>
</organism>
<evidence type="ECO:0000313" key="3">
    <source>
        <dbReference type="Proteomes" id="UP000593567"/>
    </source>
</evidence>
<feature type="region of interest" description="Disordered" evidence="1">
    <location>
        <begin position="48"/>
        <end position="72"/>
    </location>
</feature>
<accession>A0A7J7KQ93</accession>
<name>A0A7J7KQ93_BUGNE</name>
<dbReference type="Gene3D" id="6.10.280.150">
    <property type="match status" value="1"/>
</dbReference>
<comment type="caution">
    <text evidence="2">The sequence shown here is derived from an EMBL/GenBank/DDBJ whole genome shotgun (WGS) entry which is preliminary data.</text>
</comment>
<sequence length="72" mass="8333">MCSTLYAAGIQLRGAEERKNQNTATIDSKKLLGGTFDVQSIMDKVQEMRRHMENSDSESDYEDDWDEDDYYS</sequence>
<protein>
    <submittedName>
        <fullName evidence="2">Uncharacterized protein</fullName>
    </submittedName>
</protein>
<gene>
    <name evidence="2" type="ORF">EB796_001342</name>
</gene>
<keyword evidence="3" id="KW-1185">Reference proteome</keyword>
<dbReference type="EMBL" id="VXIV02000154">
    <property type="protein sequence ID" value="KAF6040354.1"/>
    <property type="molecule type" value="Genomic_DNA"/>
</dbReference>
<reference evidence="2" key="1">
    <citation type="submission" date="2020-06" db="EMBL/GenBank/DDBJ databases">
        <title>Draft genome of Bugula neritina, a colonial animal packing powerful symbionts and potential medicines.</title>
        <authorList>
            <person name="Rayko M."/>
        </authorList>
    </citation>
    <scope>NUCLEOTIDE SEQUENCE [LARGE SCALE GENOMIC DNA]</scope>
    <source>
        <strain evidence="2">Kwan_BN1</strain>
    </source>
</reference>
<dbReference type="AlphaFoldDB" id="A0A7J7KQ93"/>
<feature type="compositionally biased region" description="Acidic residues" evidence="1">
    <location>
        <begin position="55"/>
        <end position="72"/>
    </location>
</feature>